<name>A0ACC2YVS3_9PEZI</name>
<evidence type="ECO:0000313" key="1">
    <source>
        <dbReference type="EMBL" id="KAJ9639385.1"/>
    </source>
</evidence>
<dbReference type="Proteomes" id="UP001172680">
    <property type="component" value="Unassembled WGS sequence"/>
</dbReference>
<accession>A0ACC2YVS3</accession>
<gene>
    <name evidence="1" type="ORF">H2199_006418</name>
</gene>
<dbReference type="EMBL" id="JAPDRP010000019">
    <property type="protein sequence ID" value="KAJ9639385.1"/>
    <property type="molecule type" value="Genomic_DNA"/>
</dbReference>
<reference evidence="1" key="1">
    <citation type="submission" date="2022-10" db="EMBL/GenBank/DDBJ databases">
        <title>Culturing micro-colonial fungi from biological soil crusts in the Mojave desert and describing Neophaeococcomyces mojavensis, and introducing the new genera and species Taxawa tesnikishii.</title>
        <authorList>
            <person name="Kurbessoian T."/>
            <person name="Stajich J.E."/>
        </authorList>
    </citation>
    <scope>NUCLEOTIDE SEQUENCE</scope>
    <source>
        <strain evidence="1">JES_115</strain>
    </source>
</reference>
<keyword evidence="2" id="KW-1185">Reference proteome</keyword>
<protein>
    <submittedName>
        <fullName evidence="1">Uncharacterized protein</fullName>
    </submittedName>
</protein>
<evidence type="ECO:0000313" key="2">
    <source>
        <dbReference type="Proteomes" id="UP001172680"/>
    </source>
</evidence>
<sequence length="524" mass="59445">MSRATAFLTMDRIKGVQYSSQCGDILGSYTDGYILDFQERLGLGRMAPIQKRRERRRIYHLLFSLACATPYLLVILVITVAALHSSYTHKPAHYKDLADQCLGLEPGCANKHNEKVFIAASIYDEEGQLAGGAWGKAVKDLVNMLGPENVFVSVYENDPDPEAKDALERFGKNLKCNSSIVSEHISYDELPHITYPSGEKRLKRVAFLAEVRNRALRPLDQSASVNATSPGVRFDKILYLNDVIFKPIEAAQLLFSTNMQADGRTNYRAACATDFINPFKFYDNFATRDLDGYSMGIPFYPWFTDAGNGHSRQDVLDQKDAVRVRSCWGGMVAFEAKWFQVPALDDDKSTPDREKSPPGTLPIRFRAENDTFWDASECCLIHADLQYPRSPTTDRGAESGIFMNPFIRVAYDASTLSWLPWTRRPERLYSVIHNILNHAMGLPWHNPRRTEEPGTEATERVWRYEPESWRQFENGEIDHPEGSFEEVNRVVGPGRFCGIRMAAVINEHPKKGEHRWEVLPVPPA</sequence>
<organism evidence="1 2">
    <name type="scientific">Coniosporium tulheliwenetii</name>
    <dbReference type="NCBI Taxonomy" id="3383036"/>
    <lineage>
        <taxon>Eukaryota</taxon>
        <taxon>Fungi</taxon>
        <taxon>Dikarya</taxon>
        <taxon>Ascomycota</taxon>
        <taxon>Pezizomycotina</taxon>
        <taxon>Dothideomycetes</taxon>
        <taxon>Dothideomycetes incertae sedis</taxon>
        <taxon>Coniosporium</taxon>
    </lineage>
</organism>
<comment type="caution">
    <text evidence="1">The sequence shown here is derived from an EMBL/GenBank/DDBJ whole genome shotgun (WGS) entry which is preliminary data.</text>
</comment>
<proteinExistence type="predicted"/>